<evidence type="ECO:0000259" key="1">
    <source>
        <dbReference type="Pfam" id="PF03551"/>
    </source>
</evidence>
<dbReference type="PANTHER" id="PTHR33169:SF14">
    <property type="entry name" value="TRANSCRIPTIONAL REGULATOR RV3488"/>
    <property type="match status" value="1"/>
</dbReference>
<dbReference type="InterPro" id="IPR017799">
    <property type="entry name" value="Tscrpt_reg_PadR_acidobac-type"/>
</dbReference>
<sequence>MLARELKKGSAELIILSIVEPRPRHGYEISKLIAERSNGQVTFHVASLYPLLYRLEERGWLQGKWVERAGERRRRYYGLTAEGRRVLLQQRETWKSFVDAVGLITGVDHV</sequence>
<dbReference type="Pfam" id="PF03551">
    <property type="entry name" value="PadR"/>
    <property type="match status" value="1"/>
</dbReference>
<dbReference type="NCBIfam" id="TIGR03433">
    <property type="entry name" value="padR_acidobact"/>
    <property type="match status" value="1"/>
</dbReference>
<dbReference type="InterPro" id="IPR005149">
    <property type="entry name" value="Tscrpt_reg_PadR_N"/>
</dbReference>
<dbReference type="InterPro" id="IPR052509">
    <property type="entry name" value="Metal_resp_DNA-bind_regulator"/>
</dbReference>
<reference evidence="2 3" key="1">
    <citation type="journal article" date="2016" name="Genome Announc.">
        <title>First Complete Genome Sequence of a Subdivision 6 Acidobacterium Strain.</title>
        <authorList>
            <person name="Huang S."/>
            <person name="Vieira S."/>
            <person name="Bunk B."/>
            <person name="Riedel T."/>
            <person name="Sproer C."/>
            <person name="Overmann J."/>
        </authorList>
    </citation>
    <scope>NUCLEOTIDE SEQUENCE [LARGE SCALE GENOMIC DNA]</scope>
    <source>
        <strain evidence="3">DSM 100886 HEG_-6_39</strain>
    </source>
</reference>
<dbReference type="OrthoDB" id="9808017at2"/>
<proteinExistence type="predicted"/>
<accession>A0A143PKT0</accession>
<dbReference type="EMBL" id="CP015136">
    <property type="protein sequence ID" value="AMY08349.1"/>
    <property type="molecule type" value="Genomic_DNA"/>
</dbReference>
<dbReference type="Proteomes" id="UP000076079">
    <property type="component" value="Chromosome"/>
</dbReference>
<reference evidence="3" key="2">
    <citation type="submission" date="2016-04" db="EMBL/GenBank/DDBJ databases">
        <title>First Complete Genome Sequence of a Subdivision 6 Acidobacterium.</title>
        <authorList>
            <person name="Huang S."/>
            <person name="Vieira S."/>
            <person name="Bunk B."/>
            <person name="Riedel T."/>
            <person name="Sproeer C."/>
            <person name="Overmann J."/>
        </authorList>
    </citation>
    <scope>NUCLEOTIDE SEQUENCE [LARGE SCALE GENOMIC DNA]</scope>
    <source>
        <strain evidence="3">DSM 100886 HEG_-6_39</strain>
    </source>
</reference>
<feature type="domain" description="Transcription regulator PadR N-terminal" evidence="1">
    <location>
        <begin position="15"/>
        <end position="87"/>
    </location>
</feature>
<evidence type="ECO:0000313" key="2">
    <source>
        <dbReference type="EMBL" id="AMY08349.1"/>
    </source>
</evidence>
<dbReference type="InterPro" id="IPR036390">
    <property type="entry name" value="WH_DNA-bd_sf"/>
</dbReference>
<protein>
    <submittedName>
        <fullName evidence="2">Lineage-specific thermal regulator protein</fullName>
    </submittedName>
</protein>
<dbReference type="SUPFAM" id="SSF46785">
    <property type="entry name" value="Winged helix' DNA-binding domain"/>
    <property type="match status" value="1"/>
</dbReference>
<dbReference type="Gene3D" id="1.10.10.10">
    <property type="entry name" value="Winged helix-like DNA-binding domain superfamily/Winged helix DNA-binding domain"/>
    <property type="match status" value="1"/>
</dbReference>
<dbReference type="STRING" id="1855912.LuPra_01544"/>
<gene>
    <name evidence="2" type="ORF">LuPra_01544</name>
</gene>
<dbReference type="InterPro" id="IPR036388">
    <property type="entry name" value="WH-like_DNA-bd_sf"/>
</dbReference>
<dbReference type="KEGG" id="abac:LuPra_01544"/>
<name>A0A143PKT0_LUTPR</name>
<dbReference type="AlphaFoldDB" id="A0A143PKT0"/>
<keyword evidence="3" id="KW-1185">Reference proteome</keyword>
<evidence type="ECO:0000313" key="3">
    <source>
        <dbReference type="Proteomes" id="UP000076079"/>
    </source>
</evidence>
<organism evidence="2 3">
    <name type="scientific">Luteitalea pratensis</name>
    <dbReference type="NCBI Taxonomy" id="1855912"/>
    <lineage>
        <taxon>Bacteria</taxon>
        <taxon>Pseudomonadati</taxon>
        <taxon>Acidobacteriota</taxon>
        <taxon>Vicinamibacteria</taxon>
        <taxon>Vicinamibacterales</taxon>
        <taxon>Vicinamibacteraceae</taxon>
        <taxon>Luteitalea</taxon>
    </lineage>
</organism>
<dbReference type="PANTHER" id="PTHR33169">
    <property type="entry name" value="PADR-FAMILY TRANSCRIPTIONAL REGULATOR"/>
    <property type="match status" value="1"/>
</dbReference>